<proteinExistence type="predicted"/>
<organism evidence="4 5">
    <name type="scientific">Salinicola endophyticus</name>
    <dbReference type="NCBI Taxonomy" id="1949083"/>
    <lineage>
        <taxon>Bacteria</taxon>
        <taxon>Pseudomonadati</taxon>
        <taxon>Pseudomonadota</taxon>
        <taxon>Gammaproteobacteria</taxon>
        <taxon>Oceanospirillales</taxon>
        <taxon>Halomonadaceae</taxon>
        <taxon>Salinicola</taxon>
    </lineage>
</organism>
<dbReference type="PANTHER" id="PTHR24074">
    <property type="entry name" value="CO-CHAPERONE PROTEIN DJLA"/>
    <property type="match status" value="1"/>
</dbReference>
<evidence type="ECO:0000256" key="2">
    <source>
        <dbReference type="SAM" id="MobiDB-lite"/>
    </source>
</evidence>
<dbReference type="SMART" id="SM00271">
    <property type="entry name" value="DnaJ"/>
    <property type="match status" value="1"/>
</dbReference>
<dbReference type="CDD" id="cd06257">
    <property type="entry name" value="DnaJ"/>
    <property type="match status" value="1"/>
</dbReference>
<feature type="domain" description="J" evidence="3">
    <location>
        <begin position="347"/>
        <end position="408"/>
    </location>
</feature>
<evidence type="ECO:0000256" key="1">
    <source>
        <dbReference type="ARBA" id="ARBA00023186"/>
    </source>
</evidence>
<keyword evidence="5" id="KW-1185">Reference proteome</keyword>
<sequence>MPRIGSCGTPMVATGFSAFESLLVKSPHQRESAELLLLCWVFANKHVPLDEDRRYLERLAARAHHRRDLETLLAAARRQDLGDVQLAAEVLTKEQTGPIIAFLRQAVVLATSDGALSLRNHHILRFLADLSGVSPDALRALYREVTGRTLAAPEDLSHRSHWQPVEPEAEDTAEVEEGDTGSTQANAGEYRGSWRDRVRRLAENQWREHKQQQQWRRQQAQQAREREQQREAAAQAERERRAQAHAKRQAEAQAQQREQARRQAEAEALRREQAQRQREQAQRQREEAAQRQRQEQQQRQYQERQRRERQRQEQESQHQEQQRQWQREQSRQRQRAGFDAPSYPIRRALIELELDTSASPREIKLAYRRLAQRHHPDRFHGQSEWRINLASQRFQRIKNAYDLLMQHA</sequence>
<feature type="region of interest" description="Disordered" evidence="2">
    <location>
        <begin position="153"/>
        <end position="194"/>
    </location>
</feature>
<reference evidence="4 5" key="1">
    <citation type="submission" date="2019-01" db="EMBL/GenBank/DDBJ databases">
        <title>Genome sequence of Salinicola endophyticus REST5.</title>
        <authorList>
            <person name="Nascimento F.X."/>
        </authorList>
    </citation>
    <scope>NUCLEOTIDE SEQUENCE [LARGE SCALE GENOMIC DNA]</scope>
    <source>
        <strain evidence="4 5">REST5</strain>
    </source>
</reference>
<accession>A0ABY8FC17</accession>
<evidence type="ECO:0000313" key="5">
    <source>
        <dbReference type="Proteomes" id="UP001321526"/>
    </source>
</evidence>
<dbReference type="Pfam" id="PF00226">
    <property type="entry name" value="DnaJ"/>
    <property type="match status" value="1"/>
</dbReference>
<dbReference type="InterPro" id="IPR050817">
    <property type="entry name" value="DjlA_DnaK_co-chaperone"/>
</dbReference>
<name>A0ABY8FC17_9GAMM</name>
<feature type="compositionally biased region" description="Low complexity" evidence="2">
    <location>
        <begin position="212"/>
        <end position="222"/>
    </location>
</feature>
<dbReference type="InterPro" id="IPR001623">
    <property type="entry name" value="DnaJ_domain"/>
</dbReference>
<dbReference type="PROSITE" id="PS50076">
    <property type="entry name" value="DNAJ_2"/>
    <property type="match status" value="1"/>
</dbReference>
<feature type="compositionally biased region" description="Basic and acidic residues" evidence="2">
    <location>
        <begin position="258"/>
        <end position="331"/>
    </location>
</feature>
<dbReference type="EMBL" id="CP035631">
    <property type="protein sequence ID" value="WFF40337.1"/>
    <property type="molecule type" value="Genomic_DNA"/>
</dbReference>
<gene>
    <name evidence="4" type="ORF">EVC62_01835</name>
</gene>
<feature type="compositionally biased region" description="Basic and acidic residues" evidence="2">
    <location>
        <begin position="223"/>
        <end position="242"/>
    </location>
</feature>
<evidence type="ECO:0000313" key="4">
    <source>
        <dbReference type="EMBL" id="WFF40337.1"/>
    </source>
</evidence>
<dbReference type="Gene3D" id="1.10.287.110">
    <property type="entry name" value="DnaJ domain"/>
    <property type="match status" value="1"/>
</dbReference>
<dbReference type="Proteomes" id="UP001321526">
    <property type="component" value="Chromosome"/>
</dbReference>
<feature type="compositionally biased region" description="Acidic residues" evidence="2">
    <location>
        <begin position="167"/>
        <end position="179"/>
    </location>
</feature>
<keyword evidence="1" id="KW-0143">Chaperone</keyword>
<evidence type="ECO:0000259" key="3">
    <source>
        <dbReference type="PROSITE" id="PS50076"/>
    </source>
</evidence>
<dbReference type="PRINTS" id="PR00625">
    <property type="entry name" value="JDOMAIN"/>
</dbReference>
<protein>
    <recommendedName>
        <fullName evidence="3">J domain-containing protein</fullName>
    </recommendedName>
</protein>
<dbReference type="InterPro" id="IPR036869">
    <property type="entry name" value="J_dom_sf"/>
</dbReference>
<dbReference type="SUPFAM" id="SSF46565">
    <property type="entry name" value="Chaperone J-domain"/>
    <property type="match status" value="1"/>
</dbReference>
<feature type="region of interest" description="Disordered" evidence="2">
    <location>
        <begin position="208"/>
        <end position="340"/>
    </location>
</feature>